<organism evidence="1 2">
    <name type="scientific">Bacillus thuringiensis</name>
    <dbReference type="NCBI Taxonomy" id="1428"/>
    <lineage>
        <taxon>Bacteria</taxon>
        <taxon>Bacillati</taxon>
        <taxon>Bacillota</taxon>
        <taxon>Bacilli</taxon>
        <taxon>Bacillales</taxon>
        <taxon>Bacillaceae</taxon>
        <taxon>Bacillus</taxon>
        <taxon>Bacillus cereus group</taxon>
    </lineage>
</organism>
<dbReference type="AlphaFoldDB" id="A0ABD6RXK6"/>
<dbReference type="EMBL" id="NTYF01000191">
    <property type="protein sequence ID" value="PER42526.1"/>
    <property type="molecule type" value="Genomic_DNA"/>
</dbReference>
<accession>A0ABD6RXK6</accession>
<evidence type="ECO:0000313" key="1">
    <source>
        <dbReference type="EMBL" id="PER42526.1"/>
    </source>
</evidence>
<reference evidence="1 2" key="1">
    <citation type="submission" date="2017-09" db="EMBL/GenBank/DDBJ databases">
        <title>Large-scale bioinformatics analysis of Bacillus genomes uncovers conserved roles of natural products in bacterial physiology.</title>
        <authorList>
            <consortium name="Agbiome Team Llc"/>
            <person name="Bleich R.M."/>
            <person name="Kirk G.J."/>
            <person name="Santa Maria K.C."/>
            <person name="Allen S.E."/>
            <person name="Farag S."/>
            <person name="Shank E.A."/>
            <person name="Bowers A."/>
        </authorList>
    </citation>
    <scope>NUCLEOTIDE SEQUENCE [LARGE SCALE GENOMIC DNA]</scope>
    <source>
        <strain evidence="1 2">AFS005140</strain>
    </source>
</reference>
<feature type="non-terminal residue" evidence="1">
    <location>
        <position position="1"/>
    </location>
</feature>
<evidence type="ECO:0000313" key="2">
    <source>
        <dbReference type="Proteomes" id="UP000219897"/>
    </source>
</evidence>
<proteinExistence type="predicted"/>
<comment type="caution">
    <text evidence="1">The sequence shown here is derived from an EMBL/GenBank/DDBJ whole genome shotgun (WGS) entry which is preliminary data.</text>
</comment>
<dbReference type="RefSeq" id="WP_098317262.1">
    <property type="nucleotide sequence ID" value="NZ_NTYF01000191.1"/>
</dbReference>
<evidence type="ECO:0008006" key="3">
    <source>
        <dbReference type="Google" id="ProtNLM"/>
    </source>
</evidence>
<dbReference type="Proteomes" id="UP000219897">
    <property type="component" value="Unassembled WGS sequence"/>
</dbReference>
<name>A0ABD6RXK6_BACTU</name>
<gene>
    <name evidence="1" type="ORF">CN495_32655</name>
</gene>
<sequence>SSKERSLGITGTMNQLMGDMSRMMANSMNQLSGLKNVMSGVYGNMSNSRQAMAASVANQVIHYSSGSSGGGVIPMLGGDFVVEVPIVLEGRDVARGTYRYTTEYQERETQRDSDF</sequence>
<protein>
    <recommendedName>
        <fullName evidence="3">Phage tail tape measure protein</fullName>
    </recommendedName>
</protein>